<organism evidence="1 2">
    <name type="scientific">Prevotella corporis</name>
    <dbReference type="NCBI Taxonomy" id="28128"/>
    <lineage>
        <taxon>Bacteria</taxon>
        <taxon>Pseudomonadati</taxon>
        <taxon>Bacteroidota</taxon>
        <taxon>Bacteroidia</taxon>
        <taxon>Bacteroidales</taxon>
        <taxon>Prevotellaceae</taxon>
        <taxon>Prevotella</taxon>
    </lineage>
</organism>
<comment type="caution">
    <text evidence="1">The sequence shown here is derived from an EMBL/GenBank/DDBJ whole genome shotgun (WGS) entry which is preliminary data.</text>
</comment>
<reference evidence="2" key="1">
    <citation type="submission" date="2016-01" db="EMBL/GenBank/DDBJ databases">
        <authorList>
            <person name="Mitreva M."/>
            <person name="Pepin K.H."/>
            <person name="Mihindukulasuriya K.A."/>
            <person name="Fulton R."/>
            <person name="Fronick C."/>
            <person name="O'Laughlin M."/>
            <person name="Miner T."/>
            <person name="Herter B."/>
            <person name="Rosa B.A."/>
            <person name="Cordes M."/>
            <person name="Tomlinson C."/>
            <person name="Wollam A."/>
            <person name="Palsikar V.B."/>
            <person name="Mardis E.R."/>
            <person name="Wilson R.K."/>
        </authorList>
    </citation>
    <scope>NUCLEOTIDE SEQUENCE [LARGE SCALE GENOMIC DNA]</scope>
    <source>
        <strain evidence="2">MJR7716</strain>
    </source>
</reference>
<dbReference type="PATRIC" id="fig|28128.5.peg.2588"/>
<name>A0A133PVN9_9BACT</name>
<sequence length="39" mass="4749">MLFHFLWETWKPTVCTRLFIASYGTFQGMNYSQWDEENA</sequence>
<evidence type="ECO:0000313" key="1">
    <source>
        <dbReference type="EMBL" id="KXA33449.1"/>
    </source>
</evidence>
<proteinExistence type="predicted"/>
<dbReference type="EMBL" id="LRQG01000222">
    <property type="protein sequence ID" value="KXA33449.1"/>
    <property type="molecule type" value="Genomic_DNA"/>
</dbReference>
<protein>
    <submittedName>
        <fullName evidence="1">Uncharacterized protein</fullName>
    </submittedName>
</protein>
<accession>A0A133PVN9</accession>
<keyword evidence="2" id="KW-1185">Reference proteome</keyword>
<dbReference type="AlphaFoldDB" id="A0A133PVN9"/>
<dbReference type="Proteomes" id="UP000070533">
    <property type="component" value="Unassembled WGS sequence"/>
</dbReference>
<gene>
    <name evidence="1" type="ORF">HMPREF3226_02519</name>
</gene>
<evidence type="ECO:0000313" key="2">
    <source>
        <dbReference type="Proteomes" id="UP000070533"/>
    </source>
</evidence>